<dbReference type="InterPro" id="IPR036526">
    <property type="entry name" value="C-N_Hydrolase_sf"/>
</dbReference>
<gene>
    <name evidence="3" type="ORF">C450_18303</name>
</gene>
<dbReference type="Proteomes" id="UP000011625">
    <property type="component" value="Unassembled WGS sequence"/>
</dbReference>
<protein>
    <submittedName>
        <fullName evidence="3">Nitrilase/cyanide hydratase and apolipoprotein N-acyltransferase</fullName>
    </submittedName>
</protein>
<dbReference type="EMBL" id="AOME01000079">
    <property type="protein sequence ID" value="EMA49242.1"/>
    <property type="molecule type" value="Genomic_DNA"/>
</dbReference>
<dbReference type="GO" id="GO:0016811">
    <property type="term" value="F:hydrolase activity, acting on carbon-nitrogen (but not peptide) bonds, in linear amides"/>
    <property type="evidence" value="ECO:0007669"/>
    <property type="project" value="TreeGrafter"/>
</dbReference>
<dbReference type="RefSeq" id="WP_005045831.1">
    <property type="nucleotide sequence ID" value="NZ_AOME01000079.1"/>
</dbReference>
<dbReference type="Pfam" id="PF00795">
    <property type="entry name" value="CN_hydrolase"/>
    <property type="match status" value="1"/>
</dbReference>
<name>M0MU28_9EURY</name>
<dbReference type="STRING" id="1227456.C450_18303"/>
<sequence length="258" mass="28824">MRVTVCELPEDRTTFEREWPKLVEHVAREESDLVVLPEMPFAPWLPATPTDDKAAWERAAAAHDEWIERLDALAPATVLLSRPSIRGERRCNEGVRWTDDDGATTVHEKRYLPEEPGFWEASWYDRGEREFSLVDCAGAQTGFLICTDLWAAEEARSYGHAGAHLIANPRATEQRTLEKWRAGGRSTGVVSGAFVASSNRVTIEDESNVVFGGEGWIVDPDGAVIARTTRNQPFVTVGIDLDAAEQAKETYPRPAFRE</sequence>
<feature type="domain" description="CN hydrolase" evidence="2">
    <location>
        <begin position="1"/>
        <end position="241"/>
    </location>
</feature>
<dbReference type="GO" id="GO:0016746">
    <property type="term" value="F:acyltransferase activity"/>
    <property type="evidence" value="ECO:0007669"/>
    <property type="project" value="UniProtKB-KW"/>
</dbReference>
<dbReference type="InterPro" id="IPR050345">
    <property type="entry name" value="Aliph_Amidase/BUP"/>
</dbReference>
<dbReference type="SUPFAM" id="SSF56317">
    <property type="entry name" value="Carbon-nitrogen hydrolase"/>
    <property type="match status" value="1"/>
</dbReference>
<proteinExistence type="predicted"/>
<reference evidence="3 4" key="1">
    <citation type="journal article" date="2014" name="PLoS Genet.">
        <title>Phylogenetically driven sequencing of extremely halophilic archaea reveals strategies for static and dynamic osmo-response.</title>
        <authorList>
            <person name="Becker E.A."/>
            <person name="Seitzer P.M."/>
            <person name="Tritt A."/>
            <person name="Larsen D."/>
            <person name="Krusor M."/>
            <person name="Yao A.I."/>
            <person name="Wu D."/>
            <person name="Madern D."/>
            <person name="Eisen J.A."/>
            <person name="Darling A.E."/>
            <person name="Facciotti M.T."/>
        </authorList>
    </citation>
    <scope>NUCLEOTIDE SEQUENCE [LARGE SCALE GENOMIC DNA]</scope>
    <source>
        <strain evidence="3 4">DSM 8989</strain>
    </source>
</reference>
<dbReference type="PROSITE" id="PS50263">
    <property type="entry name" value="CN_HYDROLASE"/>
    <property type="match status" value="1"/>
</dbReference>
<dbReference type="Gene3D" id="3.60.110.10">
    <property type="entry name" value="Carbon-nitrogen hydrolase"/>
    <property type="match status" value="1"/>
</dbReference>
<evidence type="ECO:0000313" key="3">
    <source>
        <dbReference type="EMBL" id="EMA49242.1"/>
    </source>
</evidence>
<keyword evidence="4" id="KW-1185">Reference proteome</keyword>
<evidence type="ECO:0000313" key="4">
    <source>
        <dbReference type="Proteomes" id="UP000011625"/>
    </source>
</evidence>
<evidence type="ECO:0000256" key="1">
    <source>
        <dbReference type="ARBA" id="ARBA00022801"/>
    </source>
</evidence>
<organism evidence="3 4">
    <name type="scientific">Halococcus salifodinae DSM 8989</name>
    <dbReference type="NCBI Taxonomy" id="1227456"/>
    <lineage>
        <taxon>Archaea</taxon>
        <taxon>Methanobacteriati</taxon>
        <taxon>Methanobacteriota</taxon>
        <taxon>Stenosarchaea group</taxon>
        <taxon>Halobacteria</taxon>
        <taxon>Halobacteriales</taxon>
        <taxon>Halococcaceae</taxon>
        <taxon>Halococcus</taxon>
    </lineage>
</organism>
<keyword evidence="3" id="KW-0012">Acyltransferase</keyword>
<keyword evidence="3" id="KW-0808">Transferase</keyword>
<dbReference type="CDD" id="cd07197">
    <property type="entry name" value="nitrilase"/>
    <property type="match status" value="1"/>
</dbReference>
<dbReference type="PATRIC" id="fig|1227456.3.peg.3723"/>
<evidence type="ECO:0000259" key="2">
    <source>
        <dbReference type="PROSITE" id="PS50263"/>
    </source>
</evidence>
<dbReference type="AlphaFoldDB" id="M0MU28"/>
<dbReference type="PANTHER" id="PTHR43674:SF2">
    <property type="entry name" value="BETA-UREIDOPROPIONASE"/>
    <property type="match status" value="1"/>
</dbReference>
<keyword evidence="3" id="KW-0449">Lipoprotein</keyword>
<dbReference type="InterPro" id="IPR003010">
    <property type="entry name" value="C-N_Hydrolase"/>
</dbReference>
<dbReference type="PANTHER" id="PTHR43674">
    <property type="entry name" value="NITRILASE C965.09-RELATED"/>
    <property type="match status" value="1"/>
</dbReference>
<accession>M0MU28</accession>
<dbReference type="OrthoDB" id="275346at2157"/>
<keyword evidence="1" id="KW-0378">Hydrolase</keyword>
<comment type="caution">
    <text evidence="3">The sequence shown here is derived from an EMBL/GenBank/DDBJ whole genome shotgun (WGS) entry which is preliminary data.</text>
</comment>